<sequence length="322" mass="37541">MKDIELVYKGEIYRIPNRWDSMTDRQYIRLVTDLLRMSAGELSAGEVRINWLCDIMNWDRRRFRTEEQIANLVAISEQLTFLFQINYPDNNEVLDGLDDETYELCRRIDPYRLHHPIARVLRRLEYHYVVDLCFCAQLIPTVRINDCRYQGYTIETGYGMLTCSLTALQYIEAHELIEHGPESLPLMAAILYYPEKQYDSERAHALAHEFETLPPELLTAISFNFQAFNNYLFNKTSFSLLSKFIPRPDRAITTDASDALYDLSKEGLGNARQIEQMNLLTYLKVLRKKTIDAVRDMKGFGWDKAKISEEVGLPISVIDNII</sequence>
<reference evidence="1" key="1">
    <citation type="submission" date="2024-07" db="EMBL/GenBank/DDBJ databases">
        <title>Complete genome sequence of Prevotella sp. YM-2024 GTC17262.</title>
        <authorList>
            <person name="Hayashi M."/>
            <person name="Muto Y."/>
            <person name="Tanaka K."/>
            <person name="Niwa H."/>
        </authorList>
    </citation>
    <scope>NUCLEOTIDE SEQUENCE</scope>
    <source>
        <strain evidence="1">GTC17262</strain>
    </source>
</reference>
<organism evidence="1">
    <name type="scientific">Prevotella sp. GTC17262</name>
    <dbReference type="NCBI Taxonomy" id="3236797"/>
    <lineage>
        <taxon>Bacteria</taxon>
        <taxon>Pseudomonadati</taxon>
        <taxon>Bacteroidota</taxon>
        <taxon>Bacteroidia</taxon>
        <taxon>Bacteroidales</taxon>
        <taxon>Prevotellaceae</taxon>
        <taxon>Prevotella</taxon>
    </lineage>
</organism>
<evidence type="ECO:0000313" key="1">
    <source>
        <dbReference type="EMBL" id="BFO80092.1"/>
    </source>
</evidence>
<dbReference type="AlphaFoldDB" id="A0AB33JPF7"/>
<proteinExistence type="predicted"/>
<gene>
    <name evidence="1" type="ORF">GTC17262_02830</name>
</gene>
<dbReference type="EMBL" id="AP035789">
    <property type="protein sequence ID" value="BFO80092.1"/>
    <property type="molecule type" value="Genomic_DNA"/>
</dbReference>
<name>A0AB33JPF7_9BACT</name>
<protein>
    <submittedName>
        <fullName evidence="1">Uncharacterized protein</fullName>
    </submittedName>
</protein>
<accession>A0AB33JPF7</accession>